<evidence type="ECO:0000256" key="7">
    <source>
        <dbReference type="ARBA" id="ARBA00022679"/>
    </source>
</evidence>
<dbReference type="GO" id="GO:0061630">
    <property type="term" value="F:ubiquitin protein ligase activity"/>
    <property type="evidence" value="ECO:0007669"/>
    <property type="project" value="UniProtKB-EC"/>
</dbReference>
<evidence type="ECO:0000313" key="14">
    <source>
        <dbReference type="EMBL" id="WFD15346.1"/>
    </source>
</evidence>
<dbReference type="GO" id="GO:0005737">
    <property type="term" value="C:cytoplasm"/>
    <property type="evidence" value="ECO:0007669"/>
    <property type="project" value="UniProtKB-SubCell"/>
</dbReference>
<feature type="compositionally biased region" description="Low complexity" evidence="12">
    <location>
        <begin position="482"/>
        <end position="498"/>
    </location>
</feature>
<feature type="compositionally biased region" description="Low complexity" evidence="12">
    <location>
        <begin position="1023"/>
        <end position="1035"/>
    </location>
</feature>
<dbReference type="EC" id="2.3.2.27" evidence="4"/>
<comment type="subcellular location">
    <subcellularLocation>
        <location evidence="2">Cytoplasm</location>
    </subcellularLocation>
</comment>
<dbReference type="InterPro" id="IPR041888">
    <property type="entry name" value="RING-HC_ZNF598/HEL2"/>
</dbReference>
<evidence type="ECO:0000256" key="11">
    <source>
        <dbReference type="ARBA" id="ARBA00034736"/>
    </source>
</evidence>
<reference evidence="14 15" key="1">
    <citation type="submission" date="2023-03" db="EMBL/GenBank/DDBJ databases">
        <title>Mating type loci evolution in Malassezia.</title>
        <authorList>
            <person name="Coelho M.A."/>
        </authorList>
    </citation>
    <scope>NUCLEOTIDE SEQUENCE [LARGE SCALE GENOMIC DNA]</scope>
    <source>
        <strain evidence="14 15">CBS 13387</strain>
    </source>
</reference>
<name>A0AAJ5YYM7_9BASI</name>
<evidence type="ECO:0000256" key="9">
    <source>
        <dbReference type="ARBA" id="ARBA00022771"/>
    </source>
</evidence>
<dbReference type="InterPro" id="IPR013087">
    <property type="entry name" value="Znf_C2H2_type"/>
</dbReference>
<feature type="region of interest" description="Disordered" evidence="12">
    <location>
        <begin position="883"/>
        <end position="1046"/>
    </location>
</feature>
<evidence type="ECO:0000256" key="2">
    <source>
        <dbReference type="ARBA" id="ARBA00004496"/>
    </source>
</evidence>
<feature type="region of interest" description="Disordered" evidence="12">
    <location>
        <begin position="459"/>
        <end position="498"/>
    </location>
</feature>
<dbReference type="InterPro" id="IPR013083">
    <property type="entry name" value="Znf_RING/FYVE/PHD"/>
</dbReference>
<proteinExistence type="inferred from homology"/>
<evidence type="ECO:0000256" key="4">
    <source>
        <dbReference type="ARBA" id="ARBA00012483"/>
    </source>
</evidence>
<keyword evidence="15" id="KW-1185">Reference proteome</keyword>
<evidence type="ECO:0000256" key="6">
    <source>
        <dbReference type="ARBA" id="ARBA00022553"/>
    </source>
</evidence>
<feature type="compositionally biased region" description="Low complexity" evidence="12">
    <location>
        <begin position="785"/>
        <end position="795"/>
    </location>
</feature>
<dbReference type="InterPro" id="IPR018870">
    <property type="entry name" value="Tti2"/>
</dbReference>
<dbReference type="AlphaFoldDB" id="A0AAJ5YYM7"/>
<dbReference type="SMART" id="SM00355">
    <property type="entry name" value="ZnF_C2H2"/>
    <property type="match status" value="4"/>
</dbReference>
<dbReference type="SUPFAM" id="SSF57850">
    <property type="entry name" value="RING/U-box"/>
    <property type="match status" value="1"/>
</dbReference>
<dbReference type="GO" id="GO:0043022">
    <property type="term" value="F:ribosome binding"/>
    <property type="evidence" value="ECO:0007669"/>
    <property type="project" value="TreeGrafter"/>
</dbReference>
<feature type="domain" description="C2H2-type" evidence="13">
    <location>
        <begin position="657"/>
        <end position="678"/>
    </location>
</feature>
<feature type="compositionally biased region" description="Polar residues" evidence="12">
    <location>
        <begin position="969"/>
        <end position="997"/>
    </location>
</feature>
<dbReference type="PANTHER" id="PTHR22938:SF0">
    <property type="entry name" value="E3 UBIQUITIN-PROTEIN LIGASE ZNF598"/>
    <property type="match status" value="1"/>
</dbReference>
<feature type="compositionally biased region" description="Low complexity" evidence="12">
    <location>
        <begin position="885"/>
        <end position="899"/>
    </location>
</feature>
<comment type="pathway">
    <text evidence="3">Protein modification; protein ubiquitination.</text>
</comment>
<dbReference type="PROSITE" id="PS00028">
    <property type="entry name" value="ZINC_FINGER_C2H2_1"/>
    <property type="match status" value="2"/>
</dbReference>
<feature type="compositionally biased region" description="Polar residues" evidence="12">
    <location>
        <begin position="902"/>
        <end position="950"/>
    </location>
</feature>
<evidence type="ECO:0000256" key="5">
    <source>
        <dbReference type="ARBA" id="ARBA00022490"/>
    </source>
</evidence>
<dbReference type="EMBL" id="CP119917">
    <property type="protein sequence ID" value="WFD15346.1"/>
    <property type="molecule type" value="Genomic_DNA"/>
</dbReference>
<dbReference type="Pfam" id="PF25447">
    <property type="entry name" value="RING_ZNF598"/>
    <property type="match status" value="1"/>
</dbReference>
<keyword evidence="9" id="KW-0863">Zinc-finger</keyword>
<organism evidence="14 15">
    <name type="scientific">Malassezia arunalokei</name>
    <dbReference type="NCBI Taxonomy" id="1514897"/>
    <lineage>
        <taxon>Eukaryota</taxon>
        <taxon>Fungi</taxon>
        <taxon>Dikarya</taxon>
        <taxon>Basidiomycota</taxon>
        <taxon>Ustilaginomycotina</taxon>
        <taxon>Malasseziomycetes</taxon>
        <taxon>Malasseziales</taxon>
        <taxon>Malasseziaceae</taxon>
        <taxon>Malassezia</taxon>
    </lineage>
</organism>
<keyword evidence="5" id="KW-0963">Cytoplasm</keyword>
<evidence type="ECO:0000256" key="8">
    <source>
        <dbReference type="ARBA" id="ARBA00022723"/>
    </source>
</evidence>
<evidence type="ECO:0000256" key="10">
    <source>
        <dbReference type="ARBA" id="ARBA00022833"/>
    </source>
</evidence>
<dbReference type="CDD" id="cd16615">
    <property type="entry name" value="RING-HC_ZNF598"/>
    <property type="match status" value="1"/>
</dbReference>
<dbReference type="InterPro" id="IPR056437">
    <property type="entry name" value="Znf-C2H2_ZNF598/HEL2"/>
</dbReference>
<dbReference type="InterPro" id="IPR057634">
    <property type="entry name" value="PAH_ZNF598/HEL2"/>
</dbReference>
<feature type="region of interest" description="Disordered" evidence="12">
    <location>
        <begin position="765"/>
        <end position="800"/>
    </location>
</feature>
<dbReference type="InterPro" id="IPR044288">
    <property type="entry name" value="ZNF598/HEL2"/>
</dbReference>
<keyword evidence="6" id="KW-0597">Phosphoprotein</keyword>
<dbReference type="Pfam" id="PF23230">
    <property type="entry name" value="zf-C2H2_13"/>
    <property type="match status" value="1"/>
</dbReference>
<dbReference type="InterPro" id="IPR017907">
    <property type="entry name" value="Znf_RING_CS"/>
</dbReference>
<dbReference type="GO" id="GO:0016567">
    <property type="term" value="P:protein ubiquitination"/>
    <property type="evidence" value="ECO:0007669"/>
    <property type="project" value="TreeGrafter"/>
</dbReference>
<evidence type="ECO:0000256" key="1">
    <source>
        <dbReference type="ARBA" id="ARBA00000900"/>
    </source>
</evidence>
<evidence type="ECO:0000256" key="12">
    <source>
        <dbReference type="SAM" id="MobiDB-lite"/>
    </source>
</evidence>
<dbReference type="Pfam" id="PF10521">
    <property type="entry name" value="Tti2"/>
    <property type="match status" value="1"/>
</dbReference>
<dbReference type="Proteomes" id="UP001217582">
    <property type="component" value="Chromosome 2"/>
</dbReference>
<dbReference type="GO" id="GO:0072344">
    <property type="term" value="P:rescue of stalled ribosome"/>
    <property type="evidence" value="ECO:0007669"/>
    <property type="project" value="InterPro"/>
</dbReference>
<accession>A0AAJ5YYM7</accession>
<evidence type="ECO:0000259" key="13">
    <source>
        <dbReference type="PROSITE" id="PS00028"/>
    </source>
</evidence>
<evidence type="ECO:0000256" key="3">
    <source>
        <dbReference type="ARBA" id="ARBA00004906"/>
    </source>
</evidence>
<dbReference type="PANTHER" id="PTHR22938">
    <property type="entry name" value="ZINC FINGER PROTEIN 598"/>
    <property type="match status" value="1"/>
</dbReference>
<dbReference type="Pfam" id="PF23202">
    <property type="entry name" value="PAH_ZNF598"/>
    <property type="match status" value="1"/>
</dbReference>
<keyword evidence="8" id="KW-0479">Metal-binding</keyword>
<dbReference type="GO" id="GO:0110078">
    <property type="term" value="C:TTT Hsp90 cochaperone complex"/>
    <property type="evidence" value="ECO:0007669"/>
    <property type="project" value="InterPro"/>
</dbReference>
<gene>
    <name evidence="14" type="ORF">MARU1_001364</name>
</gene>
<protein>
    <recommendedName>
        <fullName evidence="4">RING-type E3 ubiquitin transferase</fullName>
        <ecNumber evidence="4">2.3.2.27</ecNumber>
    </recommendedName>
</protein>
<feature type="compositionally biased region" description="Basic and acidic residues" evidence="12">
    <location>
        <begin position="998"/>
        <end position="1009"/>
    </location>
</feature>
<sequence length="1046" mass="116704">MHLDDDALEQAQRSADHAEARRLLTSTRICGADSLISVSKYWCAIDALRLDVSVDAWRDPWCSGALTKQAAAVLEEAVVSREDAMHILTQYIRPIFRSQNQAVWEDEAPRWTSTHAVQGHMPLGCHNVLAWLMTRLGPVWNEAWPLVLPPIMTWLDSPMPQAKIYGACTAYLLVRYAPRTLLSQAGIDRLLETSLTRMLSFMTDAQDGPMIFSAALQARLAVIARRPVDDQFDGQCTLFSESVLTALSYCAPASSSTYAARPSDASRTATLSSPRLQQVLAYTACAWAASLFRRMGEPCLRFWNAWMDWTCAWLQNALSASPRPWRPMTEMVDELVEHGHLERSSPRMPDPEAVHELLRSLHACTEATRALVDLATEARADHTPLPQRPPGLSAWSARLLTASCQCIIRLEDLSLDEALSSSLLTSLRALCDTLLEVEPALGASLVALAPTRLASYPSPSAFMTRGRGRGRGRGGGGGRSSGDGTESSSASTPAAAPPSDQDICFICAEPVRLYSLPPCNHRVCHICAMRLRALWKWRNCTFCKAEATRVIFTSNDTKSYGAFTPDELPYVDEKLSIYFETKQDYDDTILLLRFQCPKPSCETLCSGWSDLKGHAKREHTRLLCDLCIKHKKIFAHEHTLFTSASLQAHLSSEHRYCEYCHQHFYSDDELWVHMRDKHEQCHICKAHSENEDERWRYYQDYRMLEQHFLKAHFLCPAPQCLERKFVVFENQMELQVHQVEEHGHTLSQRERRDALRVDTSFMYDDRPSRRSQRSSRQQRQDQASRRAQFGRTLTTTDDHEDDDWSSVLTVLNGSQLKLTSCKAALHAYGASETNVHDLLKTIANLTGDVHATDLVVQCLSGLLKHAEKRTELHDTWTAVKHEQTSFPSLPSSSHVSIKSAAPRTQQAPPRTQAQFPSLQASRVPGSAQNVQHRVSHTPWSGSSAKATPGSSADAFPPLGGPARRPVAPQTVQVSRPSKSRTTPLSSAQFPSLPTSSAHAERQAQKRELLGNRAANPLLPTPPSSRWGSSSSSTASNDDFPALRSDE</sequence>
<keyword evidence="10" id="KW-0862">Zinc</keyword>
<dbReference type="Gene3D" id="3.30.40.10">
    <property type="entry name" value="Zinc/RING finger domain, C3HC4 (zinc finger)"/>
    <property type="match status" value="1"/>
</dbReference>
<feature type="domain" description="C2H2-type" evidence="13">
    <location>
        <begin position="596"/>
        <end position="619"/>
    </location>
</feature>
<dbReference type="PROSITE" id="PS00518">
    <property type="entry name" value="ZF_RING_1"/>
    <property type="match status" value="1"/>
</dbReference>
<dbReference type="GO" id="GO:0008270">
    <property type="term" value="F:zinc ion binding"/>
    <property type="evidence" value="ECO:0007669"/>
    <property type="project" value="UniProtKB-KW"/>
</dbReference>
<comment type="similarity">
    <text evidence="11">Belongs to the TTI2 family.</text>
</comment>
<keyword evidence="7 14" id="KW-0808">Transferase</keyword>
<comment type="catalytic activity">
    <reaction evidence="1">
        <text>S-ubiquitinyl-[E2 ubiquitin-conjugating enzyme]-L-cysteine + [acceptor protein]-L-lysine = [E2 ubiquitin-conjugating enzyme]-L-cysteine + N(6)-ubiquitinyl-[acceptor protein]-L-lysine.</text>
        <dbReference type="EC" id="2.3.2.27"/>
    </reaction>
</comment>
<evidence type="ECO:0000313" key="15">
    <source>
        <dbReference type="Proteomes" id="UP001217582"/>
    </source>
</evidence>
<keyword evidence="14" id="KW-0012">Acyltransferase</keyword>